<comment type="caution">
    <text evidence="3">The sequence shown here is derived from an EMBL/GenBank/DDBJ whole genome shotgun (WGS) entry which is preliminary data.</text>
</comment>
<evidence type="ECO:0000313" key="4">
    <source>
        <dbReference type="Proteomes" id="UP001396334"/>
    </source>
</evidence>
<reference evidence="3 4" key="1">
    <citation type="journal article" date="2024" name="G3 (Bethesda)">
        <title>Genome assembly of Hibiscus sabdariffa L. provides insights into metabolisms of medicinal natural products.</title>
        <authorList>
            <person name="Kim T."/>
        </authorList>
    </citation>
    <scope>NUCLEOTIDE SEQUENCE [LARGE SCALE GENOMIC DNA]</scope>
    <source>
        <strain evidence="3">TK-2024</strain>
        <tissue evidence="3">Old leaves</tissue>
    </source>
</reference>
<gene>
    <name evidence="3" type="ORF">V6N11_027113</name>
</gene>
<feature type="coiled-coil region" evidence="1">
    <location>
        <begin position="25"/>
        <end position="52"/>
    </location>
</feature>
<sequence>MHVRRVGQGNFSESPFYTLHNTGSFEAMADEVVELMENLKFSEEELVDISNDGEDMFAMVEGSEKWIGRQNLKRKPGIVYADREQRTSKKEHSGEHSLEHSLDSQEEERRLRHEMEREDSECGRYVQEAWGRECGTALDKIALVGSKLKVWQCNKTKEAVRGKKELQGEIEYRMGQVSNEENFLAIDSAKNELRQLLDKMQENYTSMKEINKKLISHIRKYGVLGIVWPHGLHYFIQCQSDSSVASFWTKTDECLFFSMSFMNISSVQRAAMASD</sequence>
<organism evidence="3 4">
    <name type="scientific">Hibiscus sabdariffa</name>
    <name type="common">roselle</name>
    <dbReference type="NCBI Taxonomy" id="183260"/>
    <lineage>
        <taxon>Eukaryota</taxon>
        <taxon>Viridiplantae</taxon>
        <taxon>Streptophyta</taxon>
        <taxon>Embryophyta</taxon>
        <taxon>Tracheophyta</taxon>
        <taxon>Spermatophyta</taxon>
        <taxon>Magnoliopsida</taxon>
        <taxon>eudicotyledons</taxon>
        <taxon>Gunneridae</taxon>
        <taxon>Pentapetalae</taxon>
        <taxon>rosids</taxon>
        <taxon>malvids</taxon>
        <taxon>Malvales</taxon>
        <taxon>Malvaceae</taxon>
        <taxon>Malvoideae</taxon>
        <taxon>Hibiscus</taxon>
    </lineage>
</organism>
<protein>
    <submittedName>
        <fullName evidence="3">Uncharacterized protein</fullName>
    </submittedName>
</protein>
<evidence type="ECO:0000256" key="1">
    <source>
        <dbReference type="SAM" id="Coils"/>
    </source>
</evidence>
<name>A0ABR2PGI3_9ROSI</name>
<dbReference type="Proteomes" id="UP001396334">
    <property type="component" value="Unassembled WGS sequence"/>
</dbReference>
<accession>A0ABR2PGI3</accession>
<dbReference type="EMBL" id="JBBPBN010000060">
    <property type="protein sequence ID" value="KAK8987361.1"/>
    <property type="molecule type" value="Genomic_DNA"/>
</dbReference>
<keyword evidence="1" id="KW-0175">Coiled coil</keyword>
<keyword evidence="4" id="KW-1185">Reference proteome</keyword>
<evidence type="ECO:0000313" key="3">
    <source>
        <dbReference type="EMBL" id="KAK8987361.1"/>
    </source>
</evidence>
<evidence type="ECO:0000256" key="2">
    <source>
        <dbReference type="SAM" id="MobiDB-lite"/>
    </source>
</evidence>
<feature type="region of interest" description="Disordered" evidence="2">
    <location>
        <begin position="83"/>
        <end position="111"/>
    </location>
</feature>
<proteinExistence type="predicted"/>